<comment type="caution">
    <text evidence="1">The sequence shown here is derived from an EMBL/GenBank/DDBJ whole genome shotgun (WGS) entry which is preliminary data.</text>
</comment>
<accession>A0A1B7X8B2</accession>
<evidence type="ECO:0000313" key="2">
    <source>
        <dbReference type="Proteomes" id="UP000092093"/>
    </source>
</evidence>
<reference evidence="1 2" key="1">
    <citation type="submission" date="2015-09" db="EMBL/GenBank/DDBJ databases">
        <title>Aphanizomenon flos-aquae WA102.</title>
        <authorList>
            <person name="Driscoll C."/>
        </authorList>
    </citation>
    <scope>NUCLEOTIDE SEQUENCE [LARGE SCALE GENOMIC DNA]</scope>
    <source>
        <strain evidence="1">WA102</strain>
    </source>
</reference>
<dbReference type="Proteomes" id="UP000092093">
    <property type="component" value="Unassembled WGS sequence"/>
</dbReference>
<evidence type="ECO:0000313" key="1">
    <source>
        <dbReference type="EMBL" id="OBQ45623.1"/>
    </source>
</evidence>
<gene>
    <name evidence="1" type="ORF">AN484_01255</name>
</gene>
<dbReference type="AlphaFoldDB" id="A0A1B7X8B2"/>
<proteinExistence type="predicted"/>
<organism evidence="1 2">
    <name type="scientific">Aphanizomenon flos-aquae WA102</name>
    <dbReference type="NCBI Taxonomy" id="1710896"/>
    <lineage>
        <taxon>Bacteria</taxon>
        <taxon>Bacillati</taxon>
        <taxon>Cyanobacteriota</taxon>
        <taxon>Cyanophyceae</taxon>
        <taxon>Nostocales</taxon>
        <taxon>Aphanizomenonaceae</taxon>
        <taxon>Aphanizomenon</taxon>
    </lineage>
</organism>
<protein>
    <submittedName>
        <fullName evidence="1">Uncharacterized protein</fullName>
    </submittedName>
</protein>
<dbReference type="EMBL" id="LJOW01000002">
    <property type="protein sequence ID" value="OBQ45623.1"/>
    <property type="molecule type" value="Genomic_DNA"/>
</dbReference>
<sequence>MPTEIYKTSIIELFDGTEIYITPLKIKYLKLFLDEFQNVKTSKNDDEAMYYLAKCATITMRQYYPSIKTQEQLEDNIDMPTIYKLLDFSAGIKINEKSEEPVKSQATESGSSWDELDLAELESEVFLLGIWKDYDELESSMSMPEIMATLKVKRDLDYSQKKFLAAMQGVDLDKASNKGNAWEEMKARVFSGGQAADSKDIVALQGYNAQKAGFGIGMGLTYEKLDESAPSSVV</sequence>
<name>A0A1B7X8B2_APHFL</name>